<protein>
    <submittedName>
        <fullName evidence="10">Sugar ABC transporter substrate-binding protein</fullName>
    </submittedName>
</protein>
<keyword evidence="11" id="KW-1185">Reference proteome</keyword>
<dbReference type="CDD" id="cd13585">
    <property type="entry name" value="PBP2_TMBP_like"/>
    <property type="match status" value="1"/>
</dbReference>
<evidence type="ECO:0000313" key="10">
    <source>
        <dbReference type="EMBL" id="NDY91851.1"/>
    </source>
</evidence>
<name>A0A7C9PI70_9BURK</name>
<proteinExistence type="inferred from homology"/>
<evidence type="ECO:0000256" key="9">
    <source>
        <dbReference type="SAM" id="SignalP"/>
    </source>
</evidence>
<dbReference type="InterPro" id="IPR006059">
    <property type="entry name" value="SBP"/>
</dbReference>
<dbReference type="RefSeq" id="WP_163457703.1">
    <property type="nucleotide sequence ID" value="NZ_JAAGOH010000012.1"/>
</dbReference>
<evidence type="ECO:0000256" key="8">
    <source>
        <dbReference type="SAM" id="MobiDB-lite"/>
    </source>
</evidence>
<dbReference type="Proteomes" id="UP000484255">
    <property type="component" value="Unassembled WGS sequence"/>
</dbReference>
<comment type="similarity">
    <text evidence="2">Belongs to the bacterial solute-binding protein 1 family.</text>
</comment>
<feature type="chain" id="PRO_5028837360" evidence="9">
    <location>
        <begin position="30"/>
        <end position="451"/>
    </location>
</feature>
<comment type="subcellular location">
    <subcellularLocation>
        <location evidence="1">Periplasm</location>
    </subcellularLocation>
</comment>
<keyword evidence="6" id="KW-0564">Palmitate</keyword>
<evidence type="ECO:0000256" key="1">
    <source>
        <dbReference type="ARBA" id="ARBA00004418"/>
    </source>
</evidence>
<keyword evidence="5" id="KW-0472">Membrane</keyword>
<gene>
    <name evidence="10" type="ORF">G3A44_11705</name>
</gene>
<comment type="caution">
    <text evidence="10">The sequence shown here is derived from an EMBL/GenBank/DDBJ whole genome shotgun (WGS) entry which is preliminary data.</text>
</comment>
<evidence type="ECO:0000256" key="4">
    <source>
        <dbReference type="ARBA" id="ARBA00022729"/>
    </source>
</evidence>
<evidence type="ECO:0000256" key="7">
    <source>
        <dbReference type="ARBA" id="ARBA00023288"/>
    </source>
</evidence>
<dbReference type="EMBL" id="JAAGOH010000012">
    <property type="protein sequence ID" value="NDY91851.1"/>
    <property type="molecule type" value="Genomic_DNA"/>
</dbReference>
<evidence type="ECO:0000256" key="2">
    <source>
        <dbReference type="ARBA" id="ARBA00008520"/>
    </source>
</evidence>
<feature type="region of interest" description="Disordered" evidence="8">
    <location>
        <begin position="432"/>
        <end position="451"/>
    </location>
</feature>
<sequence>MSCLSTLLLRPAAALCLALWLGAALPGQAAQTAAPVALTVWMHSGPGPEREALEASVRAFQQARPHIRLTLVGQEEGGYQAALTAAAERGALPCLLDLDGPNLPYWVARGALRPLDDLLDRAAYQRRLLRTLQAQGQVDGKLYALGQYDSGLALWGHRGWLQKIGARIPASGLEPWSGEEFEQVLAALKKAGARQPLDMKFDYGVGEWLTYAFLPLVQAQGGDLLALRGGRLQARGALDSPASVQAFKRFQHWVRQGWVDASGQGGRDFVEGRAGLSYVGHWTYREYQKALGADLVLLPMPRLGPGRPVTGAGSWAWAVSASCPHPQEAAQVLEHLMSPAEVLRVTRINGAIPGTLEAIFASETYGAQGPLRLYVDQILDRKARLRPVTPAYPVVSAEFAQAVRQLADGADAERTLQAAAARIDTLLEAPPPKPVPLPAAVTTAAAATPAR</sequence>
<keyword evidence="4 9" id="KW-0732">Signal</keyword>
<evidence type="ECO:0000256" key="5">
    <source>
        <dbReference type="ARBA" id="ARBA00023136"/>
    </source>
</evidence>
<dbReference type="AlphaFoldDB" id="A0A7C9PI70"/>
<feature type="signal peptide" evidence="9">
    <location>
        <begin position="1"/>
        <end position="29"/>
    </location>
</feature>
<accession>A0A7C9PI70</accession>
<organism evidence="10 11">
    <name type="scientific">Ideonella livida</name>
    <dbReference type="NCBI Taxonomy" id="2707176"/>
    <lineage>
        <taxon>Bacteria</taxon>
        <taxon>Pseudomonadati</taxon>
        <taxon>Pseudomonadota</taxon>
        <taxon>Betaproteobacteria</taxon>
        <taxon>Burkholderiales</taxon>
        <taxon>Sphaerotilaceae</taxon>
        <taxon>Ideonella</taxon>
    </lineage>
</organism>
<dbReference type="Pfam" id="PF13416">
    <property type="entry name" value="SBP_bac_8"/>
    <property type="match status" value="1"/>
</dbReference>
<dbReference type="PANTHER" id="PTHR43649:SF33">
    <property type="entry name" value="POLYGALACTURONAN_RHAMNOGALACTURONAN-BINDING PROTEIN YTCQ"/>
    <property type="match status" value="1"/>
</dbReference>
<dbReference type="GO" id="GO:0042597">
    <property type="term" value="C:periplasmic space"/>
    <property type="evidence" value="ECO:0007669"/>
    <property type="project" value="UniProtKB-SubCell"/>
</dbReference>
<dbReference type="Gene3D" id="3.40.190.10">
    <property type="entry name" value="Periplasmic binding protein-like II"/>
    <property type="match status" value="1"/>
</dbReference>
<dbReference type="SUPFAM" id="SSF53850">
    <property type="entry name" value="Periplasmic binding protein-like II"/>
    <property type="match status" value="1"/>
</dbReference>
<keyword evidence="7" id="KW-0449">Lipoprotein</keyword>
<evidence type="ECO:0000313" key="11">
    <source>
        <dbReference type="Proteomes" id="UP000484255"/>
    </source>
</evidence>
<keyword evidence="3" id="KW-1003">Cell membrane</keyword>
<dbReference type="InterPro" id="IPR050490">
    <property type="entry name" value="Bact_solute-bd_prot1"/>
</dbReference>
<dbReference type="PANTHER" id="PTHR43649">
    <property type="entry name" value="ARABINOSE-BINDING PROTEIN-RELATED"/>
    <property type="match status" value="1"/>
</dbReference>
<evidence type="ECO:0000256" key="6">
    <source>
        <dbReference type="ARBA" id="ARBA00023139"/>
    </source>
</evidence>
<evidence type="ECO:0000256" key="3">
    <source>
        <dbReference type="ARBA" id="ARBA00022475"/>
    </source>
</evidence>
<reference evidence="10 11" key="1">
    <citation type="submission" date="2020-02" db="EMBL/GenBank/DDBJ databases">
        <title>Ideonella bacterium strain TBM-1.</title>
        <authorList>
            <person name="Chen W.-M."/>
        </authorList>
    </citation>
    <scope>NUCLEOTIDE SEQUENCE [LARGE SCALE GENOMIC DNA]</scope>
    <source>
        <strain evidence="10 11">TBM-1</strain>
    </source>
</reference>
<feature type="compositionally biased region" description="Low complexity" evidence="8">
    <location>
        <begin position="438"/>
        <end position="451"/>
    </location>
</feature>